<sequence length="59" mass="6209">MKGLTCGAMKGVTVCCFTVSCVCAFNCKHTALYGYAMQSHTEQCAGADSTKPSRKTLPA</sequence>
<dbReference type="PROSITE" id="PS51257">
    <property type="entry name" value="PROKAR_LIPOPROTEIN"/>
    <property type="match status" value="1"/>
</dbReference>
<reference evidence="2" key="1">
    <citation type="submission" date="2023-05" db="EMBL/GenBank/DDBJ databases">
        <authorList>
            <person name="Stuckert A."/>
        </authorList>
    </citation>
    <scope>NUCLEOTIDE SEQUENCE</scope>
</reference>
<accession>A0ABN9EE88</accession>
<proteinExistence type="predicted"/>
<feature type="signal peptide" evidence="1">
    <location>
        <begin position="1"/>
        <end position="24"/>
    </location>
</feature>
<evidence type="ECO:0000256" key="1">
    <source>
        <dbReference type="SAM" id="SignalP"/>
    </source>
</evidence>
<feature type="non-terminal residue" evidence="2">
    <location>
        <position position="59"/>
    </location>
</feature>
<comment type="caution">
    <text evidence="2">The sequence shown here is derived from an EMBL/GenBank/DDBJ whole genome shotgun (WGS) entry which is preliminary data.</text>
</comment>
<dbReference type="Proteomes" id="UP001162483">
    <property type="component" value="Unassembled WGS sequence"/>
</dbReference>
<name>A0ABN9EE88_9NEOB</name>
<feature type="chain" id="PRO_5046458371" evidence="1">
    <location>
        <begin position="25"/>
        <end position="59"/>
    </location>
</feature>
<keyword evidence="3" id="KW-1185">Reference proteome</keyword>
<evidence type="ECO:0000313" key="2">
    <source>
        <dbReference type="EMBL" id="CAI9582021.1"/>
    </source>
</evidence>
<organism evidence="2 3">
    <name type="scientific">Staurois parvus</name>
    <dbReference type="NCBI Taxonomy" id="386267"/>
    <lineage>
        <taxon>Eukaryota</taxon>
        <taxon>Metazoa</taxon>
        <taxon>Chordata</taxon>
        <taxon>Craniata</taxon>
        <taxon>Vertebrata</taxon>
        <taxon>Euteleostomi</taxon>
        <taxon>Amphibia</taxon>
        <taxon>Batrachia</taxon>
        <taxon>Anura</taxon>
        <taxon>Neobatrachia</taxon>
        <taxon>Ranoidea</taxon>
        <taxon>Ranidae</taxon>
        <taxon>Staurois</taxon>
    </lineage>
</organism>
<evidence type="ECO:0000313" key="3">
    <source>
        <dbReference type="Proteomes" id="UP001162483"/>
    </source>
</evidence>
<protein>
    <submittedName>
        <fullName evidence="2">Uncharacterized protein</fullName>
    </submittedName>
</protein>
<dbReference type="EMBL" id="CATNWA010015327">
    <property type="protein sequence ID" value="CAI9582021.1"/>
    <property type="molecule type" value="Genomic_DNA"/>
</dbReference>
<gene>
    <name evidence="2" type="ORF">SPARVUS_LOCUS9586058</name>
</gene>
<keyword evidence="1" id="KW-0732">Signal</keyword>